<keyword evidence="2" id="KW-0378">Hydrolase</keyword>
<dbReference type="PANTHER" id="PTHR33352:SF3">
    <property type="entry name" value="SLR1612 PROTEIN"/>
    <property type="match status" value="1"/>
</dbReference>
<dbReference type="PANTHER" id="PTHR33352">
    <property type="entry name" value="SLR1095 PROTEIN"/>
    <property type="match status" value="1"/>
</dbReference>
<evidence type="ECO:0000313" key="2">
    <source>
        <dbReference type="EMBL" id="WZB89421.1"/>
    </source>
</evidence>
<evidence type="ECO:0000259" key="1">
    <source>
        <dbReference type="Pfam" id="PF05685"/>
    </source>
</evidence>
<dbReference type="Pfam" id="PF05685">
    <property type="entry name" value="Uma2"/>
    <property type="match status" value="1"/>
</dbReference>
<dbReference type="EMBL" id="CP150886">
    <property type="protein sequence ID" value="WZB89421.1"/>
    <property type="molecule type" value="Genomic_DNA"/>
</dbReference>
<dbReference type="RefSeq" id="WP_353932322.1">
    <property type="nucleotide sequence ID" value="NZ_CP150886.1"/>
</dbReference>
<dbReference type="GO" id="GO:0004519">
    <property type="term" value="F:endonuclease activity"/>
    <property type="evidence" value="ECO:0007669"/>
    <property type="project" value="UniProtKB-KW"/>
</dbReference>
<dbReference type="InterPro" id="IPR008538">
    <property type="entry name" value="Uma2"/>
</dbReference>
<dbReference type="InterPro" id="IPR011335">
    <property type="entry name" value="Restrct_endonuc-II-like"/>
</dbReference>
<sequence length="238" mass="28061">MSIYKDFESPKNQPVAEEPPLDFELPRDVIFPDKKLPNEQPQLENISHLRQIILLLQCLELWWGDRNDFYAAGNLTINYSNRQPKPEKFPAPDFFVVRNVERKPRQSWVVWQEDGKYPHIIIELTTDKSSAIDQEFKKQIYQDTFRTPEYFLLDPNNLELTGFILVGGIYQPIEANSHGWLWSQQLNLYLGIHEHQLRYFTDEGLIILTPEEFAKQEKQKSERFAAKLRELGIDPDTI</sequence>
<gene>
    <name evidence="2" type="ORF">WJM97_06980</name>
</gene>
<accession>A0ABZ2UVL2</accession>
<keyword evidence="3" id="KW-1185">Reference proteome</keyword>
<evidence type="ECO:0000313" key="3">
    <source>
        <dbReference type="Proteomes" id="UP001483337"/>
    </source>
</evidence>
<organism evidence="2 3">
    <name type="scientific">Okeanomitos corallinicola TIOX110</name>
    <dbReference type="NCBI Taxonomy" id="3133117"/>
    <lineage>
        <taxon>Bacteria</taxon>
        <taxon>Bacillati</taxon>
        <taxon>Cyanobacteriota</taxon>
        <taxon>Cyanophyceae</taxon>
        <taxon>Nostocales</taxon>
        <taxon>Aphanizomenonaceae</taxon>
        <taxon>Okeanomitos</taxon>
    </lineage>
</organism>
<proteinExistence type="predicted"/>
<dbReference type="CDD" id="cd06260">
    <property type="entry name" value="DUF820-like"/>
    <property type="match status" value="1"/>
</dbReference>
<dbReference type="Gene3D" id="3.90.1570.10">
    <property type="entry name" value="tt1808, chain A"/>
    <property type="match status" value="1"/>
</dbReference>
<dbReference type="Proteomes" id="UP001483337">
    <property type="component" value="Chromosome"/>
</dbReference>
<feature type="domain" description="Putative restriction endonuclease" evidence="1">
    <location>
        <begin position="46"/>
        <end position="188"/>
    </location>
</feature>
<keyword evidence="2" id="KW-0255">Endonuclease</keyword>
<dbReference type="InterPro" id="IPR012296">
    <property type="entry name" value="Nuclease_put_TT1808"/>
</dbReference>
<name>A0ABZ2UVL2_9CYAN</name>
<dbReference type="SUPFAM" id="SSF52980">
    <property type="entry name" value="Restriction endonuclease-like"/>
    <property type="match status" value="1"/>
</dbReference>
<keyword evidence="2" id="KW-0540">Nuclease</keyword>
<reference evidence="2 3" key="1">
    <citation type="submission" date="2024-04" db="EMBL/GenBank/DDBJ databases">
        <title>Okeanomitos corallinicola gen. &amp; sp. nov. (Nostocales, Cyanobacteria), a new toxic marine heterocyst-forming cyanobacterium from a coral reef.</title>
        <authorList>
            <person name="Li H."/>
            <person name="Li R."/>
            <person name="Kang J."/>
            <person name="Hii K.S."/>
            <person name="Mohamed H.F."/>
            <person name="Xu X."/>
            <person name="Luo Z."/>
        </authorList>
    </citation>
    <scope>NUCLEOTIDE SEQUENCE [LARGE SCALE GENOMIC DNA]</scope>
    <source>
        <strain evidence="2 3">TIOX110</strain>
    </source>
</reference>
<protein>
    <submittedName>
        <fullName evidence="2">Uma2 family endonuclease</fullName>
    </submittedName>
</protein>